<dbReference type="RefSeq" id="WP_040823500.1">
    <property type="nucleotide sequence ID" value="NZ_JBIAQY010000004.1"/>
</dbReference>
<evidence type="ECO:0000313" key="5">
    <source>
        <dbReference type="Proteomes" id="UP001601992"/>
    </source>
</evidence>
<feature type="compositionally biased region" description="Pro residues" evidence="1">
    <location>
        <begin position="51"/>
        <end position="63"/>
    </location>
</feature>
<reference evidence="4 5" key="1">
    <citation type="submission" date="2024-10" db="EMBL/GenBank/DDBJ databases">
        <title>The Natural Products Discovery Center: Release of the First 8490 Sequenced Strains for Exploring Actinobacteria Biosynthetic Diversity.</title>
        <authorList>
            <person name="Kalkreuter E."/>
            <person name="Kautsar S.A."/>
            <person name="Yang D."/>
            <person name="Bader C.D."/>
            <person name="Teijaro C.N."/>
            <person name="Fluegel L."/>
            <person name="Davis C.M."/>
            <person name="Simpson J.R."/>
            <person name="Lauterbach L."/>
            <person name="Steele A.D."/>
            <person name="Gui C."/>
            <person name="Meng S."/>
            <person name="Li G."/>
            <person name="Viehrig K."/>
            <person name="Ye F."/>
            <person name="Su P."/>
            <person name="Kiefer A.F."/>
            <person name="Nichols A."/>
            <person name="Cepeda A.J."/>
            <person name="Yan W."/>
            <person name="Fan B."/>
            <person name="Jiang Y."/>
            <person name="Adhikari A."/>
            <person name="Zheng C.-J."/>
            <person name="Schuster L."/>
            <person name="Cowan T.M."/>
            <person name="Smanski M.J."/>
            <person name="Chevrette M.G."/>
            <person name="De Carvalho L.P.S."/>
            <person name="Shen B."/>
        </authorList>
    </citation>
    <scope>NUCLEOTIDE SEQUENCE [LARGE SCALE GENOMIC DNA]</scope>
    <source>
        <strain evidence="4 5">NPDC002593</strain>
    </source>
</reference>
<accession>A0ABW6RYK1</accession>
<dbReference type="InterPro" id="IPR025442">
    <property type="entry name" value="DUF4185"/>
</dbReference>
<feature type="region of interest" description="Disordered" evidence="1">
    <location>
        <begin position="41"/>
        <end position="64"/>
    </location>
</feature>
<keyword evidence="2" id="KW-0732">Signal</keyword>
<feature type="region of interest" description="Disordered" evidence="1">
    <location>
        <begin position="110"/>
        <end position="158"/>
    </location>
</feature>
<feature type="chain" id="PRO_5046637652" evidence="2">
    <location>
        <begin position="20"/>
        <end position="544"/>
    </location>
</feature>
<feature type="domain" description="DUF4185" evidence="3">
    <location>
        <begin position="225"/>
        <end position="540"/>
    </location>
</feature>
<dbReference type="Pfam" id="PF13810">
    <property type="entry name" value="DUF4185"/>
    <property type="match status" value="1"/>
</dbReference>
<feature type="compositionally biased region" description="Pro residues" evidence="1">
    <location>
        <begin position="139"/>
        <end position="156"/>
    </location>
</feature>
<evidence type="ECO:0000256" key="2">
    <source>
        <dbReference type="SAM" id="SignalP"/>
    </source>
</evidence>
<name>A0ABW6RYK1_9NOCA</name>
<sequence>MLRDATVAAAVIVMTVTTAQPGAAAPLPWAPAPVNACGEAGFDPQARTPNPAVPVPPPAPAQPPTIQVQVVQPKITPVKIPKQVHNTRIAPAALPADLCANPCPQLAGGRARTSYPIPPGTPTWPEGPPKPATTTSPTTTPPSTTPPASSAPPTPWQLPKLQIVPQPEVIPLPVTLLGPDVTGPRPQPLPPVVHPPVQPAPVTHALAPFRIGDVYPVTQLTGPGSQNRTDMRWQVNDTDLGLMWESAPGRVAVAFGDTFGTGFQDGGPSGGDWRSNVLGFSSDRDLAHGMKIDTMVSDAPCHATEVLGSYKVNNFEITVIPTSGFALGDRQYLSYMSVARWSKKPSRWWTNYGGLAYSDDGGQTWVDDEHVRWDNVFGQGQFQVVAMAPHDGYVYMFGTPNGRFGTIALARVPQADVLNKSAYQYWIDGFWRPTLQAPSPGGTGMELSASPIMSGIAGELSVRYDTAAGRWEMSYLDADNNVLVLRRSTTPQGIWSAPATLLSTADYPSGYGGFMHPWSTDHDLYFTLSEWRHYNVYLMHASIH</sequence>
<dbReference type="EMBL" id="JBIAQY010000004">
    <property type="protein sequence ID" value="MFF3569096.1"/>
    <property type="molecule type" value="Genomic_DNA"/>
</dbReference>
<evidence type="ECO:0000259" key="3">
    <source>
        <dbReference type="Pfam" id="PF13810"/>
    </source>
</evidence>
<gene>
    <name evidence="4" type="ORF">ACFYXQ_15090</name>
</gene>
<evidence type="ECO:0000256" key="1">
    <source>
        <dbReference type="SAM" id="MobiDB-lite"/>
    </source>
</evidence>
<proteinExistence type="predicted"/>
<feature type="compositionally biased region" description="Pro residues" evidence="1">
    <location>
        <begin position="116"/>
        <end position="131"/>
    </location>
</feature>
<feature type="signal peptide" evidence="2">
    <location>
        <begin position="1"/>
        <end position="19"/>
    </location>
</feature>
<comment type="caution">
    <text evidence="4">The sequence shown here is derived from an EMBL/GenBank/DDBJ whole genome shotgun (WGS) entry which is preliminary data.</text>
</comment>
<dbReference type="Proteomes" id="UP001601992">
    <property type="component" value="Unassembled WGS sequence"/>
</dbReference>
<organism evidence="4 5">
    <name type="scientific">Nocardia jiangxiensis</name>
    <dbReference type="NCBI Taxonomy" id="282685"/>
    <lineage>
        <taxon>Bacteria</taxon>
        <taxon>Bacillati</taxon>
        <taxon>Actinomycetota</taxon>
        <taxon>Actinomycetes</taxon>
        <taxon>Mycobacteriales</taxon>
        <taxon>Nocardiaceae</taxon>
        <taxon>Nocardia</taxon>
    </lineage>
</organism>
<evidence type="ECO:0000313" key="4">
    <source>
        <dbReference type="EMBL" id="MFF3569096.1"/>
    </source>
</evidence>
<protein>
    <submittedName>
        <fullName evidence="4">DUF4185 domain-containing protein</fullName>
    </submittedName>
</protein>
<keyword evidence="5" id="KW-1185">Reference proteome</keyword>